<name>A0A3N5A4G4_9MICO</name>
<dbReference type="RefSeq" id="WP_123918355.1">
    <property type="nucleotide sequence ID" value="NZ_RKRA01000001.1"/>
</dbReference>
<dbReference type="InterPro" id="IPR050407">
    <property type="entry name" value="Geranylgeranyl_reductase"/>
</dbReference>
<evidence type="ECO:0000259" key="1">
    <source>
        <dbReference type="Pfam" id="PF01494"/>
    </source>
</evidence>
<dbReference type="AlphaFoldDB" id="A0A3N5A4G4"/>
<dbReference type="Proteomes" id="UP000280726">
    <property type="component" value="Unassembled WGS sequence"/>
</dbReference>
<dbReference type="OrthoDB" id="9795712at2"/>
<evidence type="ECO:0000313" key="2">
    <source>
        <dbReference type="EMBL" id="RPF28255.1"/>
    </source>
</evidence>
<dbReference type="GO" id="GO:0016628">
    <property type="term" value="F:oxidoreductase activity, acting on the CH-CH group of donors, NAD or NADP as acceptor"/>
    <property type="evidence" value="ECO:0007669"/>
    <property type="project" value="InterPro"/>
</dbReference>
<dbReference type="PRINTS" id="PR00420">
    <property type="entry name" value="RNGMNOXGNASE"/>
</dbReference>
<organism evidence="2 3">
    <name type="scientific">Georgenia muralis</name>
    <dbReference type="NCBI Taxonomy" id="154117"/>
    <lineage>
        <taxon>Bacteria</taxon>
        <taxon>Bacillati</taxon>
        <taxon>Actinomycetota</taxon>
        <taxon>Actinomycetes</taxon>
        <taxon>Micrococcales</taxon>
        <taxon>Bogoriellaceae</taxon>
        <taxon>Georgenia</taxon>
    </lineage>
</organism>
<gene>
    <name evidence="2" type="ORF">EDD32_2775</name>
</gene>
<protein>
    <submittedName>
        <fullName evidence="2">Geranylgeranyl reductase family protein</fullName>
    </submittedName>
</protein>
<dbReference type="PANTHER" id="PTHR42685:SF22">
    <property type="entry name" value="CONDITIONED MEDIUM FACTOR RECEPTOR 1"/>
    <property type="match status" value="1"/>
</dbReference>
<reference evidence="2 3" key="1">
    <citation type="submission" date="2018-11" db="EMBL/GenBank/DDBJ databases">
        <title>Sequencing the genomes of 1000 actinobacteria strains.</title>
        <authorList>
            <person name="Klenk H.-P."/>
        </authorList>
    </citation>
    <scope>NUCLEOTIDE SEQUENCE [LARGE SCALE GENOMIC DNA]</scope>
    <source>
        <strain evidence="2 3">DSM 14418</strain>
    </source>
</reference>
<dbReference type="Gene3D" id="3.50.50.60">
    <property type="entry name" value="FAD/NAD(P)-binding domain"/>
    <property type="match status" value="1"/>
</dbReference>
<feature type="domain" description="FAD-binding" evidence="1">
    <location>
        <begin position="11"/>
        <end position="195"/>
    </location>
</feature>
<dbReference type="EMBL" id="RKRA01000001">
    <property type="protein sequence ID" value="RPF28255.1"/>
    <property type="molecule type" value="Genomic_DNA"/>
</dbReference>
<dbReference type="InterPro" id="IPR002938">
    <property type="entry name" value="FAD-bd"/>
</dbReference>
<dbReference type="NCBIfam" id="TIGR02032">
    <property type="entry name" value="GG-red-SF"/>
    <property type="match status" value="1"/>
</dbReference>
<keyword evidence="3" id="KW-1185">Reference proteome</keyword>
<dbReference type="GO" id="GO:0071949">
    <property type="term" value="F:FAD binding"/>
    <property type="evidence" value="ECO:0007669"/>
    <property type="project" value="InterPro"/>
</dbReference>
<proteinExistence type="predicted"/>
<dbReference type="Pfam" id="PF01494">
    <property type="entry name" value="FAD_binding_3"/>
    <property type="match status" value="1"/>
</dbReference>
<dbReference type="PANTHER" id="PTHR42685">
    <property type="entry name" value="GERANYLGERANYL DIPHOSPHATE REDUCTASE"/>
    <property type="match status" value="1"/>
</dbReference>
<dbReference type="InterPro" id="IPR011777">
    <property type="entry name" value="Geranylgeranyl_Rdtase_fam"/>
</dbReference>
<comment type="caution">
    <text evidence="2">The sequence shown here is derived from an EMBL/GenBank/DDBJ whole genome shotgun (WGS) entry which is preliminary data.</text>
</comment>
<accession>A0A3N5A4G4</accession>
<evidence type="ECO:0000313" key="3">
    <source>
        <dbReference type="Proteomes" id="UP000280726"/>
    </source>
</evidence>
<dbReference type="InterPro" id="IPR036188">
    <property type="entry name" value="FAD/NAD-bd_sf"/>
</dbReference>
<sequence length="429" mass="45939">MTARLIEGDAEADVVVVGAGPAGSSAAFFLAQAGLEVLLLEKSAFPREKVCGDGLTPRAVRMLLAMGVDVSTDKGWARTRGLRMVADRAQLELDWPELAAFPSYGLVRSRRDLDTVLARRAVAVGARLYERTTAVAPVVDDRSGRVIGVRARSSPLDADRGLDVVLRAPVVVAADGVSSRLALAMGLQRRTDRPLAVAVRAYYASPRHTDDYLEAWVQVPDGGPGGRLLPGYGWVFGMGDGTCNVGVGSLNAPRSSRHIDYRSVLSSWLASLPPERGFPDEERTSALAGAALPLGFNRTPHYVPGLMLAGDAGGMVNPFTGEGISYALESGRMAADVVVDALSRHRDGERDDVLASYPRATADAYGRYFSWGRGFVRVIDHPAVLAVATRHGLSHPALMRLVFRLLCHLGPETEAADRVIGALRRLAPR</sequence>
<dbReference type="SUPFAM" id="SSF51905">
    <property type="entry name" value="FAD/NAD(P)-binding domain"/>
    <property type="match status" value="1"/>
</dbReference>